<sequence>MAIRSTSLLLTILYVTGLVLSAPTARDASSPLAAITKHSQAASKRDLSADPKKHRVLRVDKALWEKVSKTGQPTKYFFDATLELLETSQNTDVVPVFSSDTGKSVIVDTNGDLMASYGQDKFVPVWSREKKHYSFHRHRAFSQRFALFILGFSLALALVCSCMRK</sequence>
<proteinExistence type="predicted"/>
<keyword evidence="2" id="KW-0732">Signal</keyword>
<evidence type="ECO:0000256" key="2">
    <source>
        <dbReference type="SAM" id="SignalP"/>
    </source>
</evidence>
<evidence type="ECO:0000313" key="3">
    <source>
        <dbReference type="EMBL" id="PNP55669.1"/>
    </source>
</evidence>
<keyword evidence="1" id="KW-1133">Transmembrane helix</keyword>
<gene>
    <name evidence="3" type="ORF">THARTR1_04193</name>
</gene>
<dbReference type="AlphaFoldDB" id="A0A2K0UD03"/>
<organism evidence="3 4">
    <name type="scientific">Trichoderma harzianum</name>
    <name type="common">Hypocrea lixii</name>
    <dbReference type="NCBI Taxonomy" id="5544"/>
    <lineage>
        <taxon>Eukaryota</taxon>
        <taxon>Fungi</taxon>
        <taxon>Dikarya</taxon>
        <taxon>Ascomycota</taxon>
        <taxon>Pezizomycotina</taxon>
        <taxon>Sordariomycetes</taxon>
        <taxon>Hypocreomycetidae</taxon>
        <taxon>Hypocreales</taxon>
        <taxon>Hypocreaceae</taxon>
        <taxon>Trichoderma</taxon>
    </lineage>
</organism>
<feature type="signal peptide" evidence="2">
    <location>
        <begin position="1"/>
        <end position="21"/>
    </location>
</feature>
<dbReference type="Proteomes" id="UP000236290">
    <property type="component" value="Unassembled WGS sequence"/>
</dbReference>
<reference evidence="3 4" key="1">
    <citation type="submission" date="2017-02" db="EMBL/GenBank/DDBJ databases">
        <title>Genomes of Trichoderma spp. with biocontrol activity.</title>
        <authorList>
            <person name="Gardiner D."/>
            <person name="Kazan K."/>
            <person name="Vos C."/>
            <person name="Harvey P."/>
        </authorList>
    </citation>
    <scope>NUCLEOTIDE SEQUENCE [LARGE SCALE GENOMIC DNA]</scope>
    <source>
        <strain evidence="3 4">Tr1</strain>
    </source>
</reference>
<feature type="transmembrane region" description="Helical" evidence="1">
    <location>
        <begin position="145"/>
        <end position="163"/>
    </location>
</feature>
<protein>
    <submittedName>
        <fullName evidence="3">Uncharacterized protein</fullName>
    </submittedName>
</protein>
<accession>A0A2K0UD03</accession>
<name>A0A2K0UD03_TRIHA</name>
<keyword evidence="1" id="KW-0472">Membrane</keyword>
<keyword evidence="1" id="KW-0812">Transmembrane</keyword>
<evidence type="ECO:0000256" key="1">
    <source>
        <dbReference type="SAM" id="Phobius"/>
    </source>
</evidence>
<dbReference type="EMBL" id="MTYI01000052">
    <property type="protein sequence ID" value="PNP55669.1"/>
    <property type="molecule type" value="Genomic_DNA"/>
</dbReference>
<comment type="caution">
    <text evidence="3">The sequence shown here is derived from an EMBL/GenBank/DDBJ whole genome shotgun (WGS) entry which is preliminary data.</text>
</comment>
<feature type="chain" id="PRO_5014367960" evidence="2">
    <location>
        <begin position="22"/>
        <end position="165"/>
    </location>
</feature>
<dbReference type="OrthoDB" id="4886666at2759"/>
<evidence type="ECO:0000313" key="4">
    <source>
        <dbReference type="Proteomes" id="UP000236290"/>
    </source>
</evidence>